<name>A0A835Y707_9CHLO</name>
<keyword evidence="2" id="KW-1133">Transmembrane helix</keyword>
<evidence type="ECO:0000313" key="5">
    <source>
        <dbReference type="Proteomes" id="UP000612055"/>
    </source>
</evidence>
<feature type="signal peptide" evidence="3">
    <location>
        <begin position="1"/>
        <end position="21"/>
    </location>
</feature>
<dbReference type="Proteomes" id="UP000612055">
    <property type="component" value="Unassembled WGS sequence"/>
</dbReference>
<gene>
    <name evidence="4" type="ORF">HYH03_004797</name>
</gene>
<accession>A0A835Y707</accession>
<feature type="compositionally biased region" description="Low complexity" evidence="1">
    <location>
        <begin position="73"/>
        <end position="84"/>
    </location>
</feature>
<keyword evidence="5" id="KW-1185">Reference proteome</keyword>
<dbReference type="AlphaFoldDB" id="A0A835Y707"/>
<keyword evidence="2" id="KW-0812">Transmembrane</keyword>
<evidence type="ECO:0000256" key="1">
    <source>
        <dbReference type="SAM" id="MobiDB-lite"/>
    </source>
</evidence>
<evidence type="ECO:0000256" key="2">
    <source>
        <dbReference type="SAM" id="Phobius"/>
    </source>
</evidence>
<feature type="transmembrane region" description="Helical" evidence="2">
    <location>
        <begin position="96"/>
        <end position="120"/>
    </location>
</feature>
<dbReference type="OrthoDB" id="551428at2759"/>
<sequence length="412" mass="40949">MGPSRTLVTALSLALPALGAARSLLQVQDDVVLTVQVNGQEVEVHALPSTKVYAASLEGGSSPSASPSPSPAPSNTNTSAPSPSGKSGGDISYSEMGLIIGLVVGTLFLVFVAVVGWIVYDMVKDKRRRRSLRRLSNDGSGREARLIGSSEEAANAAQGLPAGQQWTSVHDGIGNVGLELEEDAEGAGDSATGQHPQGALTGAMARLGAALTSIFRWRWDWRQQVSKPLDPLTCSAAERPGSTAGTHRSADSQSDSSVVVELAPIGPTASATAAAAAAAAEVQQQGEIVPDAPEAPGKALVPATLVIPVTAVAVPAAKAAETGAGAVECAADAVDAVEVVSEGGSSAAKTSVSGDGCCMVGVAGAPVALLASPRGTDDAAKAAADVVVTATAEAPKVAAADAVIPPVAAPLV</sequence>
<protein>
    <submittedName>
        <fullName evidence="4">Uncharacterized protein</fullName>
    </submittedName>
</protein>
<keyword evidence="3" id="KW-0732">Signal</keyword>
<proteinExistence type="predicted"/>
<feature type="region of interest" description="Disordered" evidence="1">
    <location>
        <begin position="232"/>
        <end position="258"/>
    </location>
</feature>
<organism evidence="4 5">
    <name type="scientific">Edaphochlamys debaryana</name>
    <dbReference type="NCBI Taxonomy" id="47281"/>
    <lineage>
        <taxon>Eukaryota</taxon>
        <taxon>Viridiplantae</taxon>
        <taxon>Chlorophyta</taxon>
        <taxon>core chlorophytes</taxon>
        <taxon>Chlorophyceae</taxon>
        <taxon>CS clade</taxon>
        <taxon>Chlamydomonadales</taxon>
        <taxon>Chlamydomonadales incertae sedis</taxon>
        <taxon>Edaphochlamys</taxon>
    </lineage>
</organism>
<keyword evidence="2" id="KW-0472">Membrane</keyword>
<reference evidence="4" key="1">
    <citation type="journal article" date="2020" name="bioRxiv">
        <title>Comparative genomics of Chlamydomonas.</title>
        <authorList>
            <person name="Craig R.J."/>
            <person name="Hasan A.R."/>
            <person name="Ness R.W."/>
            <person name="Keightley P.D."/>
        </authorList>
    </citation>
    <scope>NUCLEOTIDE SEQUENCE</scope>
    <source>
        <strain evidence="4">CCAP 11/70</strain>
    </source>
</reference>
<evidence type="ECO:0000256" key="3">
    <source>
        <dbReference type="SAM" id="SignalP"/>
    </source>
</evidence>
<evidence type="ECO:0000313" key="4">
    <source>
        <dbReference type="EMBL" id="KAG2497208.1"/>
    </source>
</evidence>
<feature type="region of interest" description="Disordered" evidence="1">
    <location>
        <begin position="57"/>
        <end position="88"/>
    </location>
</feature>
<dbReference type="EMBL" id="JAEHOE010000015">
    <property type="protein sequence ID" value="KAG2497208.1"/>
    <property type="molecule type" value="Genomic_DNA"/>
</dbReference>
<comment type="caution">
    <text evidence="4">The sequence shown here is derived from an EMBL/GenBank/DDBJ whole genome shotgun (WGS) entry which is preliminary data.</text>
</comment>
<feature type="chain" id="PRO_5033045785" evidence="3">
    <location>
        <begin position="22"/>
        <end position="412"/>
    </location>
</feature>